<feature type="region of interest" description="Disordered" evidence="2">
    <location>
        <begin position="485"/>
        <end position="531"/>
    </location>
</feature>
<dbReference type="RefSeq" id="WP_112438356.1">
    <property type="nucleotide sequence ID" value="NZ_CP030073.1"/>
</dbReference>
<feature type="compositionally biased region" description="Basic and acidic residues" evidence="2">
    <location>
        <begin position="503"/>
        <end position="528"/>
    </location>
</feature>
<evidence type="ECO:0000313" key="4">
    <source>
        <dbReference type="Proteomes" id="UP000249616"/>
    </source>
</evidence>
<dbReference type="Proteomes" id="UP000249616">
    <property type="component" value="Chromosome"/>
</dbReference>
<feature type="region of interest" description="Disordered" evidence="2">
    <location>
        <begin position="910"/>
        <end position="938"/>
    </location>
</feature>
<sequence>MYELNRILMRNFGPLDARYEDVNLDFSGVGPLVETASLMPTPGHVTQRPSPASLVMLQNGGGKGVLLTGITCTTIPLRHHDPEELLSFVVSPAQPSHIVLEWADARTGRLLVTAQLLAPEGDGKLKRRFYSFHPGAALSADDLPFHRDGHWLPFDHYYNELCELQATVEALELQIVDGQEKWEKHQAGLGLEPGLFDVQRKMNATESGAAEAFTTSSAAAFVQWLLEKANDDDKYTSLGGAFETYAGAHDQREKLVKEREFALAMEDICARVADRYQEHTDQQREAGQAKDGLVALAAGLMRRHQILTAAAQATTDTVNTAYRAHEASKQGLDVANARVAYVRWAACGIELGKSAEEQKRVAATTQRLEDRLAGWRSVPVAVRHAAAQERHGRMQRALSEAEETAAPYVQACDIAAAALRAGYAAAETQARAEAGNLEREISESRREIQQWREQSNSLHKDAGTAEGEQHQLRRQVQGFEEQLRTAREEGKVQPGESAADAASRMDGEADHHGQRCVEAKKAQDEARSRRAQAYQQLPALQERALDDRCAAEAAEAETDRFRARAESVRRHPVTAELLELGLEDLQDGDALTWLADHYAALQNLIERKITALDGALRRTQLQHSADEELLAALDTSDGLLPATKEVRSLCADLCAQGIDAVPGWQWMRDNVPADDHQRLIHDHPDLVGGIIVSGGPAALDQAQRHLERTRPLPTAAVAVGTGERMLTPVPDTNGRMVPDPTPALHDEQAAALERAEVEARLAASAQALDELEERISLTRDLGNKIKYWLDEIGSVSVGVRLEQLQELRTAAQASQASLKVARTSAEQHDDAVTAAEEVYTQQENAHREATEVAQAMRRLAEAEAKASRARDRITALVEEAQQRQRELEELGEKEETAHGDIARMTQAVEAAVQQAQSHAQARKKVTATPEAEQAQHAKGAPCEALTVLQHRYEQAVEDLRSVDIEEDQRQRAKEAEDALRACQDEWAQVPDQVKPFAQEYSRSPAAVDDVQRDAVQRDLGQQIDSLHDQLRRLRDKESRLKERHRTLATAAEDTSTQDVAQWTPHSLEEAYDLTARAEHAQAEAQQAERSAGEQYNAARRQQSQHTRELDAFGHVLARLETTIEQLGIQPAAAPYEGTADAAEPAVRQATARYEDARRKLTSTERRVEDSVSLLKDQAADVRFEQLDIPLRNQISALDRRHIPAASREWTTALHRAAAALTTQLEGMSKAREALVSQLSGFVTELLQQVDQASRFSVFPDGPTPWAGKRFLTIRYRKPEPSVLTAHMRETIDNLAANPRTRKLKGTDVVMRCLHAAVPRFTAEVMKPNATQRIERVPVEKMGKIFSGGQELTGAILLYCALAALRTSPGPRSRTRHGGLLLLDNPIGRANAPYLVDIQTQMAAALGIQLIYTTGLSDEAVTARFPATIQLRNDAEARTGLSRIRLDDHVRNALIPTPRTAPDTHEPEANGYLSSARLYTKGEANR</sequence>
<feature type="coiled-coil region" evidence="1">
    <location>
        <begin position="845"/>
        <end position="897"/>
    </location>
</feature>
<feature type="region of interest" description="Disordered" evidence="2">
    <location>
        <begin position="433"/>
        <end position="471"/>
    </location>
</feature>
<feature type="compositionally biased region" description="Low complexity" evidence="2">
    <location>
        <begin position="910"/>
        <end position="919"/>
    </location>
</feature>
<dbReference type="KEGG" id="scad:DN051_07740"/>
<evidence type="ECO:0008006" key="5">
    <source>
        <dbReference type="Google" id="ProtNLM"/>
    </source>
</evidence>
<dbReference type="PANTHER" id="PTHR23159">
    <property type="entry name" value="CENTROSOMAL PROTEIN 2"/>
    <property type="match status" value="1"/>
</dbReference>
<evidence type="ECO:0000256" key="1">
    <source>
        <dbReference type="SAM" id="Coils"/>
    </source>
</evidence>
<feature type="coiled-coil region" evidence="1">
    <location>
        <begin position="1016"/>
        <end position="1043"/>
    </location>
</feature>
<evidence type="ECO:0000256" key="2">
    <source>
        <dbReference type="SAM" id="MobiDB-lite"/>
    </source>
</evidence>
<feature type="region of interest" description="Disordered" evidence="2">
    <location>
        <begin position="1456"/>
        <end position="1485"/>
    </location>
</feature>
<keyword evidence="4" id="KW-1185">Reference proteome</keyword>
<accession>A0A2Z4IUT8</accession>
<proteinExistence type="predicted"/>
<name>A0A2Z4IUT8_9ACTN</name>
<feature type="region of interest" description="Disordered" evidence="2">
    <location>
        <begin position="1078"/>
        <end position="1106"/>
    </location>
</feature>
<evidence type="ECO:0000313" key="3">
    <source>
        <dbReference type="EMBL" id="AWW36527.1"/>
    </source>
</evidence>
<reference evidence="3 4" key="1">
    <citation type="journal article" date="2019" name="Int. J. Syst. Evol. Microbiol.">
        <title>Streptomyces cadmiisoli sp. nov., a novel actinomycete isolated from cadmium-contaminated soil.</title>
        <authorList>
            <person name="Li K."/>
            <person name="Tang X."/>
            <person name="Zhao J."/>
            <person name="Guo Y."/>
            <person name="Tang Y."/>
            <person name="Gao J."/>
        </authorList>
    </citation>
    <scope>NUCLEOTIDE SEQUENCE [LARGE SCALE GENOMIC DNA]</scope>
    <source>
        <strain evidence="3 4">ZFG47</strain>
    </source>
</reference>
<organism evidence="3 4">
    <name type="scientific">Streptomyces cadmiisoli</name>
    <dbReference type="NCBI Taxonomy" id="2184053"/>
    <lineage>
        <taxon>Bacteria</taxon>
        <taxon>Bacillati</taxon>
        <taxon>Actinomycetota</taxon>
        <taxon>Actinomycetes</taxon>
        <taxon>Kitasatosporales</taxon>
        <taxon>Streptomycetaceae</taxon>
        <taxon>Streptomyces</taxon>
        <taxon>Streptomyces aurantiacus group</taxon>
    </lineage>
</organism>
<feature type="compositionally biased region" description="Low complexity" evidence="2">
    <location>
        <begin position="1082"/>
        <end position="1094"/>
    </location>
</feature>
<keyword evidence="1" id="KW-0175">Coiled coil</keyword>
<dbReference type="EMBL" id="CP030073">
    <property type="protein sequence ID" value="AWW36527.1"/>
    <property type="molecule type" value="Genomic_DNA"/>
</dbReference>
<feature type="compositionally biased region" description="Basic and acidic residues" evidence="2">
    <location>
        <begin position="458"/>
        <end position="471"/>
    </location>
</feature>
<feature type="compositionally biased region" description="Basic and acidic residues" evidence="2">
    <location>
        <begin position="436"/>
        <end position="450"/>
    </location>
</feature>
<gene>
    <name evidence="3" type="ORF">DN051_07740</name>
</gene>
<dbReference type="PANTHER" id="PTHR23159:SF31">
    <property type="entry name" value="CENTROSOME-ASSOCIATED PROTEIN CEP250 ISOFORM X1"/>
    <property type="match status" value="1"/>
</dbReference>
<protein>
    <recommendedName>
        <fullName evidence="5">Chromosome segregation ATPase</fullName>
    </recommendedName>
</protein>